<dbReference type="EMBL" id="JAODUP010000150">
    <property type="protein sequence ID" value="KAK2159576.1"/>
    <property type="molecule type" value="Genomic_DNA"/>
</dbReference>
<evidence type="ECO:0000313" key="16">
    <source>
        <dbReference type="Proteomes" id="UP001208570"/>
    </source>
</evidence>
<evidence type="ECO:0000256" key="8">
    <source>
        <dbReference type="ARBA" id="ARBA00022982"/>
    </source>
</evidence>
<evidence type="ECO:0000256" key="7">
    <source>
        <dbReference type="ARBA" id="ARBA00022792"/>
    </source>
</evidence>
<keyword evidence="16" id="KW-1185">Reference proteome</keyword>
<organism evidence="15 16">
    <name type="scientific">Paralvinella palmiformis</name>
    <dbReference type="NCBI Taxonomy" id="53620"/>
    <lineage>
        <taxon>Eukaryota</taxon>
        <taxon>Metazoa</taxon>
        <taxon>Spiralia</taxon>
        <taxon>Lophotrochozoa</taxon>
        <taxon>Annelida</taxon>
        <taxon>Polychaeta</taxon>
        <taxon>Sedentaria</taxon>
        <taxon>Canalipalpata</taxon>
        <taxon>Terebellida</taxon>
        <taxon>Terebelliformia</taxon>
        <taxon>Alvinellidae</taxon>
        <taxon>Paralvinella</taxon>
    </lineage>
</organism>
<evidence type="ECO:0000256" key="5">
    <source>
        <dbReference type="ARBA" id="ARBA00022660"/>
    </source>
</evidence>
<keyword evidence="9 14" id="KW-1133">Transmembrane helix</keyword>
<proteinExistence type="inferred from homology"/>
<evidence type="ECO:0000256" key="10">
    <source>
        <dbReference type="ARBA" id="ARBA00023128"/>
    </source>
</evidence>
<evidence type="ECO:0000256" key="1">
    <source>
        <dbReference type="ARBA" id="ARBA00004434"/>
    </source>
</evidence>
<protein>
    <recommendedName>
        <fullName evidence="3">NADH dehydrogenase [ubiquinone] 1 beta subcomplex subunit 4</fullName>
    </recommendedName>
    <alternativeName>
        <fullName evidence="12">Complex I-B15</fullName>
    </alternativeName>
    <alternativeName>
        <fullName evidence="13">NADH-ubiquinone oxidoreductase B15 subunit</fullName>
    </alternativeName>
</protein>
<accession>A0AAD9JVH4</accession>
<keyword evidence="11 14" id="KW-0472">Membrane</keyword>
<reference evidence="15" key="1">
    <citation type="journal article" date="2023" name="Mol. Biol. Evol.">
        <title>Third-Generation Sequencing Reveals the Adaptive Role of the Epigenome in Three Deep-Sea Polychaetes.</title>
        <authorList>
            <person name="Perez M."/>
            <person name="Aroh O."/>
            <person name="Sun Y."/>
            <person name="Lan Y."/>
            <person name="Juniper S.K."/>
            <person name="Young C.R."/>
            <person name="Angers B."/>
            <person name="Qian P.Y."/>
        </authorList>
    </citation>
    <scope>NUCLEOTIDE SEQUENCE</scope>
    <source>
        <strain evidence="15">P08H-3</strain>
    </source>
</reference>
<evidence type="ECO:0000256" key="12">
    <source>
        <dbReference type="ARBA" id="ARBA00030212"/>
    </source>
</evidence>
<keyword evidence="7" id="KW-0999">Mitochondrion inner membrane</keyword>
<evidence type="ECO:0000256" key="14">
    <source>
        <dbReference type="SAM" id="Phobius"/>
    </source>
</evidence>
<comment type="similarity">
    <text evidence="2">Belongs to the complex I NDUFB4 subunit family.</text>
</comment>
<evidence type="ECO:0000256" key="13">
    <source>
        <dbReference type="ARBA" id="ARBA00030987"/>
    </source>
</evidence>
<evidence type="ECO:0000256" key="2">
    <source>
        <dbReference type="ARBA" id="ARBA00007260"/>
    </source>
</evidence>
<dbReference type="InterPro" id="IPR009866">
    <property type="entry name" value="NADH_UbQ_OxRdtase_NDUFB4_su"/>
</dbReference>
<evidence type="ECO:0000256" key="11">
    <source>
        <dbReference type="ARBA" id="ARBA00023136"/>
    </source>
</evidence>
<dbReference type="Pfam" id="PF07225">
    <property type="entry name" value="NDUF_B4"/>
    <property type="match status" value="1"/>
</dbReference>
<dbReference type="PANTHER" id="PTHR15469">
    <property type="entry name" value="NADH-UBIQUINONE OXIDOREDUCTASE B15 SUBUNIT"/>
    <property type="match status" value="1"/>
</dbReference>
<dbReference type="GO" id="GO:0005743">
    <property type="term" value="C:mitochondrial inner membrane"/>
    <property type="evidence" value="ECO:0007669"/>
    <property type="project" value="UniProtKB-SubCell"/>
</dbReference>
<evidence type="ECO:0000256" key="3">
    <source>
        <dbReference type="ARBA" id="ARBA00018681"/>
    </source>
</evidence>
<comment type="caution">
    <text evidence="15">The sequence shown here is derived from an EMBL/GenBank/DDBJ whole genome shotgun (WGS) entry which is preliminary data.</text>
</comment>
<dbReference type="Proteomes" id="UP001208570">
    <property type="component" value="Unassembled WGS sequence"/>
</dbReference>
<dbReference type="AlphaFoldDB" id="A0AAD9JVH4"/>
<keyword evidence="5" id="KW-0679">Respiratory chain</keyword>
<gene>
    <name evidence="15" type="ORF">LSH36_150g00055</name>
</gene>
<evidence type="ECO:0000256" key="4">
    <source>
        <dbReference type="ARBA" id="ARBA00022448"/>
    </source>
</evidence>
<name>A0AAD9JVH4_9ANNE</name>
<keyword evidence="4" id="KW-0813">Transport</keyword>
<feature type="transmembrane region" description="Helical" evidence="14">
    <location>
        <begin position="90"/>
        <end position="108"/>
    </location>
</feature>
<keyword evidence="8" id="KW-0249">Electron transport</keyword>
<dbReference type="PANTHER" id="PTHR15469:SF0">
    <property type="entry name" value="NADH DEHYDROGENASE [UBIQUINONE] 1 BETA SUBCOMPLEX SUBUNIT 4"/>
    <property type="match status" value="1"/>
</dbReference>
<evidence type="ECO:0000256" key="6">
    <source>
        <dbReference type="ARBA" id="ARBA00022692"/>
    </source>
</evidence>
<evidence type="ECO:0000256" key="9">
    <source>
        <dbReference type="ARBA" id="ARBA00022989"/>
    </source>
</evidence>
<keyword evidence="10" id="KW-0496">Mitochondrion</keyword>
<sequence length="134" mass="15834">MSVLHSKGIKMSENRARIWDPSQLFDVSREERQRIAERAKLRSQLKAQFQRKVTNPYCGVGGYLFDPAVQRFLAMRANHFEHFKATPKSAMFGFAWVLGPFLLLWWAVDKDRKTFEHKCRTGQIAYEDRIWKNI</sequence>
<comment type="subcellular location">
    <subcellularLocation>
        <location evidence="1">Mitochondrion inner membrane</location>
        <topology evidence="1">Single-pass membrane protein</topology>
    </subcellularLocation>
</comment>
<evidence type="ECO:0000313" key="15">
    <source>
        <dbReference type="EMBL" id="KAK2159576.1"/>
    </source>
</evidence>
<keyword evidence="6 14" id="KW-0812">Transmembrane</keyword>